<dbReference type="Pfam" id="PF04203">
    <property type="entry name" value="Sortase"/>
    <property type="match status" value="1"/>
</dbReference>
<reference evidence="5 6" key="1">
    <citation type="submission" date="2017-02" db="EMBL/GenBank/DDBJ databases">
        <authorList>
            <person name="Peterson S.W."/>
        </authorList>
    </citation>
    <scope>NUCLEOTIDE SEQUENCE [LARGE SCALE GENOMIC DNA]</scope>
    <source>
        <strain evidence="5 6">DSM 21481</strain>
    </source>
</reference>
<keyword evidence="6" id="KW-1185">Reference proteome</keyword>
<dbReference type="GO" id="GO:0016787">
    <property type="term" value="F:hydrolase activity"/>
    <property type="evidence" value="ECO:0007669"/>
    <property type="project" value="UniProtKB-KW"/>
</dbReference>
<gene>
    <name evidence="5" type="ORF">SAMN04324258_2856</name>
</gene>
<sequence length="291" mass="31966">MPRRRRWSSPQVPTTPRRATGARRETRRGVVRGPRPGRGARSIAHVTSPTHARPARRRGAGSAVVGGVGEILITLGVVLGLFVVWQLWWTSVEATAQADKVLTEFRATLPPINPAAAELRTDDPPVPDPVGYGETIGTLVVPAWYGLTNNAMPIAEGTGMDVLDQAMAGHYETSQQVGDVGNFALAGHRRTHGNSFRHVDDLEKGDQIIVETAQTWYVYEVTDHEIVTPDQVDVVAPVPHHPDQKPTERLLTLTTCHSLTLGEYGNDHRWITYATFVGWMDRADGTPDQVR</sequence>
<dbReference type="EMBL" id="FUZQ01000005">
    <property type="protein sequence ID" value="SKC70959.1"/>
    <property type="molecule type" value="Genomic_DNA"/>
</dbReference>
<accession>A0A1T5L5S4</accession>
<evidence type="ECO:0000256" key="4">
    <source>
        <dbReference type="SAM" id="Phobius"/>
    </source>
</evidence>
<feature type="active site" description="Acyl-thioester intermediate" evidence="2">
    <location>
        <position position="256"/>
    </location>
</feature>
<feature type="active site" description="Proton donor/acceptor" evidence="2">
    <location>
        <position position="188"/>
    </location>
</feature>
<evidence type="ECO:0000256" key="3">
    <source>
        <dbReference type="SAM" id="MobiDB-lite"/>
    </source>
</evidence>
<dbReference type="Proteomes" id="UP000189777">
    <property type="component" value="Unassembled WGS sequence"/>
</dbReference>
<keyword evidence="4" id="KW-1133">Transmembrane helix</keyword>
<feature type="transmembrane region" description="Helical" evidence="4">
    <location>
        <begin position="63"/>
        <end position="88"/>
    </location>
</feature>
<dbReference type="NCBIfam" id="NF033747">
    <property type="entry name" value="class_E_sortase"/>
    <property type="match status" value="1"/>
</dbReference>
<dbReference type="InterPro" id="IPR053465">
    <property type="entry name" value="Sortase_Class_E"/>
</dbReference>
<dbReference type="SUPFAM" id="SSF63817">
    <property type="entry name" value="Sortase"/>
    <property type="match status" value="1"/>
</dbReference>
<dbReference type="STRING" id="526729.SAMN04324258_2856"/>
<protein>
    <submittedName>
        <fullName evidence="5">Sortase A</fullName>
    </submittedName>
</protein>
<proteinExistence type="predicted"/>
<keyword evidence="4" id="KW-0472">Membrane</keyword>
<organism evidence="5 6">
    <name type="scientific">Krasilnikoviella flava</name>
    <dbReference type="NCBI Taxonomy" id="526729"/>
    <lineage>
        <taxon>Bacteria</taxon>
        <taxon>Bacillati</taxon>
        <taxon>Actinomycetota</taxon>
        <taxon>Actinomycetes</taxon>
        <taxon>Micrococcales</taxon>
        <taxon>Promicromonosporaceae</taxon>
        <taxon>Krasilnikoviella</taxon>
    </lineage>
</organism>
<dbReference type="Gene3D" id="2.40.260.10">
    <property type="entry name" value="Sortase"/>
    <property type="match status" value="1"/>
</dbReference>
<evidence type="ECO:0000256" key="1">
    <source>
        <dbReference type="ARBA" id="ARBA00022801"/>
    </source>
</evidence>
<feature type="compositionally biased region" description="Low complexity" evidence="3">
    <location>
        <begin position="31"/>
        <end position="41"/>
    </location>
</feature>
<name>A0A1T5L5S4_9MICO</name>
<keyword evidence="4" id="KW-0812">Transmembrane</keyword>
<dbReference type="NCBIfam" id="TIGR01076">
    <property type="entry name" value="sortase_fam"/>
    <property type="match status" value="1"/>
</dbReference>
<evidence type="ECO:0000313" key="5">
    <source>
        <dbReference type="EMBL" id="SKC70959.1"/>
    </source>
</evidence>
<feature type="region of interest" description="Disordered" evidence="3">
    <location>
        <begin position="1"/>
        <end position="60"/>
    </location>
</feature>
<evidence type="ECO:0000313" key="6">
    <source>
        <dbReference type="Proteomes" id="UP000189777"/>
    </source>
</evidence>
<dbReference type="AlphaFoldDB" id="A0A1T5L5S4"/>
<dbReference type="CDD" id="cd05830">
    <property type="entry name" value="Sortase_E"/>
    <property type="match status" value="1"/>
</dbReference>
<evidence type="ECO:0000256" key="2">
    <source>
        <dbReference type="PIRSR" id="PIRSR605754-1"/>
    </source>
</evidence>
<dbReference type="InterPro" id="IPR042003">
    <property type="entry name" value="Sortase_E"/>
</dbReference>
<dbReference type="InterPro" id="IPR023365">
    <property type="entry name" value="Sortase_dom-sf"/>
</dbReference>
<dbReference type="InterPro" id="IPR005754">
    <property type="entry name" value="Sortase"/>
</dbReference>
<keyword evidence="1" id="KW-0378">Hydrolase</keyword>